<dbReference type="EMBL" id="BLAY01000018">
    <property type="protein sequence ID" value="GET36819.1"/>
    <property type="molecule type" value="Genomic_DNA"/>
</dbReference>
<dbReference type="PROSITE" id="PS00198">
    <property type="entry name" value="4FE4S_FER_1"/>
    <property type="match status" value="1"/>
</dbReference>
<comment type="caution">
    <text evidence="5">The sequence shown here is derived from an EMBL/GenBank/DDBJ whole genome shotgun (WGS) entry which is preliminary data.</text>
</comment>
<organism evidence="5 6">
    <name type="scientific">Microseira wollei NIES-4236</name>
    <dbReference type="NCBI Taxonomy" id="2530354"/>
    <lineage>
        <taxon>Bacteria</taxon>
        <taxon>Bacillati</taxon>
        <taxon>Cyanobacteriota</taxon>
        <taxon>Cyanophyceae</taxon>
        <taxon>Oscillatoriophycideae</taxon>
        <taxon>Aerosakkonematales</taxon>
        <taxon>Aerosakkonemataceae</taxon>
        <taxon>Microseira</taxon>
    </lineage>
</organism>
<evidence type="ECO:0000313" key="6">
    <source>
        <dbReference type="Proteomes" id="UP001050975"/>
    </source>
</evidence>
<keyword evidence="3" id="KW-0411">Iron-sulfur</keyword>
<evidence type="ECO:0000259" key="4">
    <source>
        <dbReference type="PROSITE" id="PS51379"/>
    </source>
</evidence>
<evidence type="ECO:0000313" key="5">
    <source>
        <dbReference type="EMBL" id="GET36819.1"/>
    </source>
</evidence>
<dbReference type="InterPro" id="IPR017900">
    <property type="entry name" value="4Fe4S_Fe_S_CS"/>
</dbReference>
<evidence type="ECO:0000256" key="3">
    <source>
        <dbReference type="ARBA" id="ARBA00023014"/>
    </source>
</evidence>
<sequence>MTYTITSSCIGCDRCLSQCPTGAITKDGDTLWINPKLCNGCAGFYRVPQCQAVCPTNNGIARLSPVSSISSGDYWDSWFNTYNRLVEKLNSTKQPKYWERWFDAYSQKLKSVIHYDP</sequence>
<proteinExistence type="predicted"/>
<dbReference type="InterPro" id="IPR017896">
    <property type="entry name" value="4Fe4S_Fe-S-bd"/>
</dbReference>
<evidence type="ECO:0000256" key="1">
    <source>
        <dbReference type="ARBA" id="ARBA00022723"/>
    </source>
</evidence>
<feature type="domain" description="4Fe-4S ferredoxin-type" evidence="4">
    <location>
        <begin position="1"/>
        <end position="29"/>
    </location>
</feature>
<dbReference type="Proteomes" id="UP001050975">
    <property type="component" value="Unassembled WGS sequence"/>
</dbReference>
<dbReference type="RefSeq" id="WP_226577181.1">
    <property type="nucleotide sequence ID" value="NZ_BLAY01000018.1"/>
</dbReference>
<dbReference type="Pfam" id="PF12838">
    <property type="entry name" value="Fer4_7"/>
    <property type="match status" value="1"/>
</dbReference>
<dbReference type="GO" id="GO:0046872">
    <property type="term" value="F:metal ion binding"/>
    <property type="evidence" value="ECO:0007669"/>
    <property type="project" value="UniProtKB-KW"/>
</dbReference>
<dbReference type="PROSITE" id="PS51379">
    <property type="entry name" value="4FE4S_FER_2"/>
    <property type="match status" value="1"/>
</dbReference>
<dbReference type="AlphaFoldDB" id="A0AAV3WFP5"/>
<keyword evidence="1" id="KW-0479">Metal-binding</keyword>
<dbReference type="SUPFAM" id="SSF54862">
    <property type="entry name" value="4Fe-4S ferredoxins"/>
    <property type="match status" value="1"/>
</dbReference>
<gene>
    <name evidence="5" type="ORF">MiSe_15710</name>
</gene>
<protein>
    <submittedName>
        <fullName evidence="5">4Fe-4S ferredoxin iron-sulfur binding domain protein</fullName>
    </submittedName>
</protein>
<name>A0AAV3WFP5_9CYAN</name>
<keyword evidence="6" id="KW-1185">Reference proteome</keyword>
<reference evidence="5" key="1">
    <citation type="submission" date="2019-10" db="EMBL/GenBank/DDBJ databases">
        <title>Draft genome sequece of Microseira wollei NIES-4236.</title>
        <authorList>
            <person name="Yamaguchi H."/>
            <person name="Suzuki S."/>
            <person name="Kawachi M."/>
        </authorList>
    </citation>
    <scope>NUCLEOTIDE SEQUENCE</scope>
    <source>
        <strain evidence="5">NIES-4236</strain>
    </source>
</reference>
<keyword evidence="2" id="KW-0408">Iron</keyword>
<accession>A0AAV3WFP5</accession>
<dbReference type="Gene3D" id="3.30.70.20">
    <property type="match status" value="1"/>
</dbReference>
<evidence type="ECO:0000256" key="2">
    <source>
        <dbReference type="ARBA" id="ARBA00023004"/>
    </source>
</evidence>
<dbReference type="GO" id="GO:0051536">
    <property type="term" value="F:iron-sulfur cluster binding"/>
    <property type="evidence" value="ECO:0007669"/>
    <property type="project" value="UniProtKB-KW"/>
</dbReference>